<dbReference type="PRINTS" id="PR00133">
    <property type="entry name" value="GLHYDRLASE3"/>
</dbReference>
<evidence type="ECO:0000256" key="11">
    <source>
        <dbReference type="ARBA" id="ARBA00023326"/>
    </source>
</evidence>
<evidence type="ECO:0000256" key="10">
    <source>
        <dbReference type="ARBA" id="ARBA00023295"/>
    </source>
</evidence>
<keyword evidence="19" id="KW-1185">Reference proteome</keyword>
<organism evidence="18 19">
    <name type="scientific">Aspergillus pseudodeflectus</name>
    <dbReference type="NCBI Taxonomy" id="176178"/>
    <lineage>
        <taxon>Eukaryota</taxon>
        <taxon>Fungi</taxon>
        <taxon>Dikarya</taxon>
        <taxon>Ascomycota</taxon>
        <taxon>Pezizomycotina</taxon>
        <taxon>Eurotiomycetes</taxon>
        <taxon>Eurotiomycetidae</taxon>
        <taxon>Eurotiales</taxon>
        <taxon>Aspergillaceae</taxon>
        <taxon>Aspergillus</taxon>
        <taxon>Aspergillus subgen. Nidulantes</taxon>
    </lineage>
</organism>
<protein>
    <recommendedName>
        <fullName evidence="12">Probable beta-glucosidase M</fullName>
        <ecNumber evidence="4">3.2.1.21</ecNumber>
    </recommendedName>
    <alternativeName>
        <fullName evidence="13">Beta-D-glucoside glucohydrolase M</fullName>
    </alternativeName>
    <alternativeName>
        <fullName evidence="14">Cellobiase M</fullName>
    </alternativeName>
    <alternativeName>
        <fullName evidence="15">Gentiobiase M</fullName>
    </alternativeName>
</protein>
<keyword evidence="11" id="KW-0624">Polysaccharide degradation</keyword>
<evidence type="ECO:0000313" key="18">
    <source>
        <dbReference type="EMBL" id="KAL2835737.1"/>
    </source>
</evidence>
<evidence type="ECO:0000256" key="8">
    <source>
        <dbReference type="ARBA" id="ARBA00023180"/>
    </source>
</evidence>
<dbReference type="InterPro" id="IPR050288">
    <property type="entry name" value="Cellulose_deg_GH3"/>
</dbReference>
<comment type="caution">
    <text evidence="18">The sequence shown here is derived from an EMBL/GenBank/DDBJ whole genome shotgun (WGS) entry which is preliminary data.</text>
</comment>
<keyword evidence="5 16" id="KW-0732">Signal</keyword>
<dbReference type="Proteomes" id="UP001610444">
    <property type="component" value="Unassembled WGS sequence"/>
</dbReference>
<dbReference type="PANTHER" id="PTHR42715:SF5">
    <property type="entry name" value="BETA-GLUCOSIDASE M-RELATED"/>
    <property type="match status" value="1"/>
</dbReference>
<evidence type="ECO:0000256" key="7">
    <source>
        <dbReference type="ARBA" id="ARBA00023001"/>
    </source>
</evidence>
<evidence type="ECO:0000256" key="3">
    <source>
        <dbReference type="ARBA" id="ARBA00005336"/>
    </source>
</evidence>
<evidence type="ECO:0000256" key="5">
    <source>
        <dbReference type="ARBA" id="ARBA00022729"/>
    </source>
</evidence>
<name>A0ABR4J9I8_9EURO</name>
<dbReference type="Pfam" id="PF00933">
    <property type="entry name" value="Glyco_hydro_3"/>
    <property type="match status" value="1"/>
</dbReference>
<sequence>MLRGGLALLVASVAIGGAASQQIADDTYFYGQSPPIYPTPQVKPHGDWRAAIQKAQKLVSQLSLDEKVNLTAGYPSTTGCAGMIAAIERVDFPGHCLQDAGHGVHNTDFVHSWPSNIHIGASWNSDLAYKKALAQGGEFRRKGVNVMLGPSVGPLGRVVTGGRNWEGYSVDPYLSGILVKETVLGTQKAGVVASTKSYRGGSNFTAALSSNIDDSDKLPCRPFQDALLAGTGSIMCSYQRINNSYGCQNSKTLNGILKTESRFPDWKAQHSGVGSALAGLDMAMPVPYDFWGPSLVESVHNGSVPESRVDDMVVQYPGVGLAKNLALPHAVVEGRKTSDRPTLLQSALEGHVLVKNTKGALPLEKPRLLSTSLKEKKERVPM</sequence>
<dbReference type="PANTHER" id="PTHR42715">
    <property type="entry name" value="BETA-GLUCOSIDASE"/>
    <property type="match status" value="1"/>
</dbReference>
<proteinExistence type="inferred from homology"/>
<dbReference type="InterPro" id="IPR036962">
    <property type="entry name" value="Glyco_hydro_3_N_sf"/>
</dbReference>
<dbReference type="SUPFAM" id="SSF51445">
    <property type="entry name" value="(Trans)glycosidases"/>
    <property type="match status" value="1"/>
</dbReference>
<comment type="pathway">
    <text evidence="2">Glycan metabolism; cellulose degradation.</text>
</comment>
<feature type="domain" description="Glycoside hydrolase family 3 N-terminal" evidence="17">
    <location>
        <begin position="98"/>
        <end position="313"/>
    </location>
</feature>
<evidence type="ECO:0000256" key="14">
    <source>
        <dbReference type="ARBA" id="ARBA00041589"/>
    </source>
</evidence>
<dbReference type="InterPro" id="IPR017853">
    <property type="entry name" value="GH"/>
</dbReference>
<keyword evidence="7" id="KW-0136">Cellulose degradation</keyword>
<evidence type="ECO:0000259" key="17">
    <source>
        <dbReference type="Pfam" id="PF00933"/>
    </source>
</evidence>
<comment type="similarity">
    <text evidence="3">Belongs to the glycosyl hydrolase 3 family.</text>
</comment>
<evidence type="ECO:0000256" key="9">
    <source>
        <dbReference type="ARBA" id="ARBA00023277"/>
    </source>
</evidence>
<reference evidence="18 19" key="1">
    <citation type="submission" date="2024-07" db="EMBL/GenBank/DDBJ databases">
        <title>Section-level genome sequencing and comparative genomics of Aspergillus sections Usti and Cavernicolus.</title>
        <authorList>
            <consortium name="Lawrence Berkeley National Laboratory"/>
            <person name="Nybo J.L."/>
            <person name="Vesth T.C."/>
            <person name="Theobald S."/>
            <person name="Frisvad J.C."/>
            <person name="Larsen T.O."/>
            <person name="Kjaerboelling I."/>
            <person name="Rothschild-Mancinelli K."/>
            <person name="Lyhne E.K."/>
            <person name="Kogle M.E."/>
            <person name="Barry K."/>
            <person name="Clum A."/>
            <person name="Na H."/>
            <person name="Ledsgaard L."/>
            <person name="Lin J."/>
            <person name="Lipzen A."/>
            <person name="Kuo A."/>
            <person name="Riley R."/>
            <person name="Mondo S."/>
            <person name="LaButti K."/>
            <person name="Haridas S."/>
            <person name="Pangalinan J."/>
            <person name="Salamov A.A."/>
            <person name="Simmons B.A."/>
            <person name="Magnuson J.K."/>
            <person name="Chen J."/>
            <person name="Drula E."/>
            <person name="Henrissat B."/>
            <person name="Wiebenga A."/>
            <person name="Lubbers R.J."/>
            <person name="Gomes A.C."/>
            <person name="Macurrencykelacurrency M.R."/>
            <person name="Stajich J."/>
            <person name="Grigoriev I.V."/>
            <person name="Mortensen U.H."/>
            <person name="De vries R.P."/>
            <person name="Baker S.E."/>
            <person name="Andersen M.R."/>
        </authorList>
    </citation>
    <scope>NUCLEOTIDE SEQUENCE [LARGE SCALE GENOMIC DNA]</scope>
    <source>
        <strain evidence="18 19">CBS 756.74</strain>
    </source>
</reference>
<evidence type="ECO:0000256" key="6">
    <source>
        <dbReference type="ARBA" id="ARBA00022801"/>
    </source>
</evidence>
<keyword evidence="9" id="KW-0119">Carbohydrate metabolism</keyword>
<dbReference type="RefSeq" id="XP_070891840.1">
    <property type="nucleotide sequence ID" value="XM_071043824.1"/>
</dbReference>
<dbReference type="EC" id="3.2.1.21" evidence="4"/>
<dbReference type="GeneID" id="98158988"/>
<dbReference type="Gene3D" id="3.20.20.300">
    <property type="entry name" value="Glycoside hydrolase, family 3, N-terminal domain"/>
    <property type="match status" value="1"/>
</dbReference>
<evidence type="ECO:0000256" key="12">
    <source>
        <dbReference type="ARBA" id="ARBA00039571"/>
    </source>
</evidence>
<dbReference type="GO" id="GO:0016787">
    <property type="term" value="F:hydrolase activity"/>
    <property type="evidence" value="ECO:0007669"/>
    <property type="project" value="UniProtKB-KW"/>
</dbReference>
<evidence type="ECO:0000256" key="2">
    <source>
        <dbReference type="ARBA" id="ARBA00004987"/>
    </source>
</evidence>
<keyword evidence="8" id="KW-0325">Glycoprotein</keyword>
<evidence type="ECO:0000256" key="1">
    <source>
        <dbReference type="ARBA" id="ARBA00000448"/>
    </source>
</evidence>
<keyword evidence="10" id="KW-0326">Glycosidase</keyword>
<feature type="signal peptide" evidence="16">
    <location>
        <begin position="1"/>
        <end position="20"/>
    </location>
</feature>
<evidence type="ECO:0000313" key="19">
    <source>
        <dbReference type="Proteomes" id="UP001610444"/>
    </source>
</evidence>
<accession>A0ABR4J9I8</accession>
<dbReference type="InterPro" id="IPR001764">
    <property type="entry name" value="Glyco_hydro_3_N"/>
</dbReference>
<keyword evidence="6 18" id="KW-0378">Hydrolase</keyword>
<comment type="catalytic activity">
    <reaction evidence="1">
        <text>Hydrolysis of terminal, non-reducing beta-D-glucosyl residues with release of beta-D-glucose.</text>
        <dbReference type="EC" id="3.2.1.21"/>
    </reaction>
</comment>
<dbReference type="EMBL" id="JBFXLR010000149">
    <property type="protein sequence ID" value="KAL2835737.1"/>
    <property type="molecule type" value="Genomic_DNA"/>
</dbReference>
<evidence type="ECO:0000256" key="4">
    <source>
        <dbReference type="ARBA" id="ARBA00012744"/>
    </source>
</evidence>
<evidence type="ECO:0000256" key="15">
    <source>
        <dbReference type="ARBA" id="ARBA00041805"/>
    </source>
</evidence>
<evidence type="ECO:0000256" key="16">
    <source>
        <dbReference type="SAM" id="SignalP"/>
    </source>
</evidence>
<gene>
    <name evidence="18" type="ORF">BJX68DRAFT_260100</name>
</gene>
<feature type="chain" id="PRO_5046540301" description="Probable beta-glucosidase M" evidence="16">
    <location>
        <begin position="21"/>
        <end position="382"/>
    </location>
</feature>
<evidence type="ECO:0000256" key="13">
    <source>
        <dbReference type="ARBA" id="ARBA00041282"/>
    </source>
</evidence>